<evidence type="ECO:0000256" key="2">
    <source>
        <dbReference type="ARBA" id="ARBA00005858"/>
    </source>
</evidence>
<accession>A0A2H6K9Z5</accession>
<dbReference type="PANTHER" id="PTHR12814:SF2">
    <property type="entry name" value="RNA-BINDING PROTEIN NOB1"/>
    <property type="match status" value="1"/>
</dbReference>
<sequence>MEEPTGAAETSGTVEAVSPPEAAAPTSSVPEAPRRKLVVDTGAYNRSTYLDRSGDELFVTRGVMKEIERFKDKNPVGAHIRTVFNVTERDPVEEDIARVKRFAALTGDLPFLSANDIGCIALTLRLQVESGDTSRLRSEPLPLSFSKTGSKNEKGDAGKKRGGRNKPKKGASESGAGFDCWITPENVHSYNISAGTPESHQKVACMTTDFAMQNVLLHMGLNVVTLDGFAAKSVRSWGHLCRACLEVFPNTLRQFCSNCGNSTVDRVPLVVDGQTGQVTVKDTRKWINTRGTIYTQPKPVTGKSKQMYIVAEDQLMMPRYRNQLRIMNRKSGNDDVSHFNADDSTIGAALGGPEKQLPALARVPVGLGRGNPNSNHWMMKHKRAMKE</sequence>
<dbReference type="GO" id="GO:0046872">
    <property type="term" value="F:metal ion binding"/>
    <property type="evidence" value="ECO:0007669"/>
    <property type="project" value="UniProtKB-UniRule"/>
</dbReference>
<feature type="compositionally biased region" description="Basic residues" evidence="10">
    <location>
        <begin position="378"/>
        <end position="387"/>
    </location>
</feature>
<dbReference type="SUPFAM" id="SSF144206">
    <property type="entry name" value="NOB1 zinc finger-like"/>
    <property type="match status" value="1"/>
</dbReference>
<feature type="binding site" evidence="9">
    <location>
        <position position="256"/>
    </location>
    <ligand>
        <name>Zn(2+)</name>
        <dbReference type="ChEBI" id="CHEBI:29105"/>
    </ligand>
</feature>
<keyword evidence="7 8" id="KW-0539">Nucleus</keyword>
<feature type="binding site" evidence="9">
    <location>
        <position position="259"/>
    </location>
    <ligand>
        <name>Zn(2+)</name>
        <dbReference type="ChEBI" id="CHEBI:29105"/>
    </ligand>
</feature>
<dbReference type="InterPro" id="IPR039907">
    <property type="entry name" value="NOB1"/>
</dbReference>
<dbReference type="GO" id="GO:0030688">
    <property type="term" value="C:preribosome, small subunit precursor"/>
    <property type="evidence" value="ECO:0007669"/>
    <property type="project" value="TreeGrafter"/>
</dbReference>
<evidence type="ECO:0000256" key="5">
    <source>
        <dbReference type="ARBA" id="ARBA00022801"/>
    </source>
</evidence>
<dbReference type="Gene3D" id="6.20.210.10">
    <property type="entry name" value="Nin one binding (NOB1), Zn-ribbon-like"/>
    <property type="match status" value="1"/>
</dbReference>
<keyword evidence="3" id="KW-0540">Nuclease</keyword>
<feature type="domain" description="Nin one binding (NOB1) Zn-ribbon-like" evidence="11">
    <location>
        <begin position="232"/>
        <end position="302"/>
    </location>
</feature>
<dbReference type="OrthoDB" id="446759at2759"/>
<dbReference type="Gene3D" id="3.40.50.1010">
    <property type="entry name" value="5'-nuclease"/>
    <property type="match status" value="1"/>
</dbReference>
<dbReference type="GO" id="GO:0004521">
    <property type="term" value="F:RNA endonuclease activity"/>
    <property type="evidence" value="ECO:0007669"/>
    <property type="project" value="UniProtKB-UniRule"/>
</dbReference>
<reference evidence="13 14" key="1">
    <citation type="journal article" date="2017" name="BMC Genomics">
        <title>Whole-genome assembly of Babesia ovata and comparative genomics between closely related pathogens.</title>
        <authorList>
            <person name="Yamagishi J."/>
            <person name="Asada M."/>
            <person name="Hakimi H."/>
            <person name="Tanaka T.Q."/>
            <person name="Sugimoto C."/>
            <person name="Kawazu S."/>
        </authorList>
    </citation>
    <scope>NUCLEOTIDE SEQUENCE [LARGE SCALE GENOMIC DNA]</scope>
    <source>
        <strain evidence="13 14">Miyake</strain>
    </source>
</reference>
<evidence type="ECO:0000313" key="14">
    <source>
        <dbReference type="Proteomes" id="UP000236319"/>
    </source>
</evidence>
<dbReference type="InterPro" id="IPR033411">
    <property type="entry name" value="Ribonuclease_PIN"/>
</dbReference>
<organism evidence="13 14">
    <name type="scientific">Babesia ovata</name>
    <dbReference type="NCBI Taxonomy" id="189622"/>
    <lineage>
        <taxon>Eukaryota</taxon>
        <taxon>Sar</taxon>
        <taxon>Alveolata</taxon>
        <taxon>Apicomplexa</taxon>
        <taxon>Aconoidasida</taxon>
        <taxon>Piroplasmida</taxon>
        <taxon>Babesiidae</taxon>
        <taxon>Babesia</taxon>
    </lineage>
</organism>
<keyword evidence="4 8" id="KW-0479">Metal-binding</keyword>
<dbReference type="GO" id="GO:0016787">
    <property type="term" value="F:hydrolase activity"/>
    <property type="evidence" value="ECO:0007669"/>
    <property type="project" value="UniProtKB-KW"/>
</dbReference>
<comment type="similarity">
    <text evidence="2 8">Belongs to the NOB1 family.</text>
</comment>
<evidence type="ECO:0000256" key="6">
    <source>
        <dbReference type="ARBA" id="ARBA00022833"/>
    </source>
</evidence>
<feature type="region of interest" description="Disordered" evidence="10">
    <location>
        <begin position="1"/>
        <end position="34"/>
    </location>
</feature>
<evidence type="ECO:0000313" key="13">
    <source>
        <dbReference type="EMBL" id="GBE59808.1"/>
    </source>
</evidence>
<feature type="binding site" evidence="9">
    <location>
        <position position="244"/>
    </location>
    <ligand>
        <name>Zn(2+)</name>
        <dbReference type="ChEBI" id="CHEBI:29105"/>
    </ligand>
</feature>
<dbReference type="Pfam" id="PF08772">
    <property type="entry name" value="Zn_ribbon_NOB1"/>
    <property type="match status" value="1"/>
</dbReference>
<evidence type="ECO:0000259" key="11">
    <source>
        <dbReference type="Pfam" id="PF08772"/>
    </source>
</evidence>
<evidence type="ECO:0000256" key="10">
    <source>
        <dbReference type="SAM" id="MobiDB-lite"/>
    </source>
</evidence>
<feature type="region of interest" description="Disordered" evidence="10">
    <location>
        <begin position="367"/>
        <end position="387"/>
    </location>
</feature>
<dbReference type="InterPro" id="IPR036283">
    <property type="entry name" value="NOB1_Zf-like_sf"/>
</dbReference>
<dbReference type="GeneID" id="39873578"/>
<evidence type="ECO:0000256" key="9">
    <source>
        <dbReference type="PIRSR" id="PIRSR037125-1"/>
    </source>
</evidence>
<comment type="subcellular location">
    <subcellularLocation>
        <location evidence="1">Nucleus</location>
    </subcellularLocation>
</comment>
<feature type="region of interest" description="Disordered" evidence="10">
    <location>
        <begin position="133"/>
        <end position="176"/>
    </location>
</feature>
<dbReference type="Proteomes" id="UP000236319">
    <property type="component" value="Unassembled WGS sequence"/>
</dbReference>
<evidence type="ECO:0000256" key="1">
    <source>
        <dbReference type="ARBA" id="ARBA00004123"/>
    </source>
</evidence>
<keyword evidence="5" id="KW-0378">Hydrolase</keyword>
<evidence type="ECO:0000256" key="3">
    <source>
        <dbReference type="ARBA" id="ARBA00022722"/>
    </source>
</evidence>
<gene>
    <name evidence="13" type="ORF">BOVATA_013010</name>
</gene>
<name>A0A2H6K9Z5_9APIC</name>
<dbReference type="InterPro" id="IPR017117">
    <property type="entry name" value="Nob1_euk"/>
</dbReference>
<evidence type="ECO:0000256" key="7">
    <source>
        <dbReference type="ARBA" id="ARBA00023242"/>
    </source>
</evidence>
<dbReference type="GO" id="GO:0005634">
    <property type="term" value="C:nucleus"/>
    <property type="evidence" value="ECO:0007669"/>
    <property type="project" value="UniProtKB-SubCell"/>
</dbReference>
<protein>
    <submittedName>
        <fullName evidence="13">Nin one binding (NOB1) Zn-ribbon family protein, putative</fullName>
    </submittedName>
</protein>
<dbReference type="EMBL" id="BDSA01000001">
    <property type="protein sequence ID" value="GBE59808.1"/>
    <property type="molecule type" value="Genomic_DNA"/>
</dbReference>
<evidence type="ECO:0000256" key="8">
    <source>
        <dbReference type="PIRNR" id="PIRNR037125"/>
    </source>
</evidence>
<keyword evidence="6 8" id="KW-0862">Zinc</keyword>
<feature type="compositionally biased region" description="Basic and acidic residues" evidence="10">
    <location>
        <begin position="150"/>
        <end position="159"/>
    </location>
</feature>
<feature type="compositionally biased region" description="Low complexity" evidence="10">
    <location>
        <begin position="13"/>
        <end position="31"/>
    </location>
</feature>
<dbReference type="GO" id="GO:0030490">
    <property type="term" value="P:maturation of SSU-rRNA"/>
    <property type="evidence" value="ECO:0007669"/>
    <property type="project" value="TreeGrafter"/>
</dbReference>
<evidence type="ECO:0000259" key="12">
    <source>
        <dbReference type="Pfam" id="PF17146"/>
    </source>
</evidence>
<evidence type="ECO:0000256" key="4">
    <source>
        <dbReference type="ARBA" id="ARBA00022723"/>
    </source>
</evidence>
<dbReference type="AlphaFoldDB" id="A0A2H6K9Z5"/>
<keyword evidence="14" id="KW-1185">Reference proteome</keyword>
<dbReference type="VEuPathDB" id="PiroplasmaDB:BOVATA_013010"/>
<dbReference type="InterPro" id="IPR014881">
    <property type="entry name" value="NOB1_Zn-bd"/>
</dbReference>
<proteinExistence type="inferred from homology"/>
<dbReference type="PANTHER" id="PTHR12814">
    <property type="entry name" value="RNA-BINDING PROTEIN NOB1"/>
    <property type="match status" value="1"/>
</dbReference>
<dbReference type="Pfam" id="PF17146">
    <property type="entry name" value="PIN_6"/>
    <property type="match status" value="1"/>
</dbReference>
<dbReference type="RefSeq" id="XP_028866051.1">
    <property type="nucleotide sequence ID" value="XM_029010218.1"/>
</dbReference>
<comment type="caution">
    <text evidence="13">The sequence shown here is derived from an EMBL/GenBank/DDBJ whole genome shotgun (WGS) entry which is preliminary data.</text>
</comment>
<feature type="compositionally biased region" description="Basic residues" evidence="10">
    <location>
        <begin position="160"/>
        <end position="169"/>
    </location>
</feature>
<feature type="domain" description="Ribonuclease PIN" evidence="12">
    <location>
        <begin position="37"/>
        <end position="126"/>
    </location>
</feature>
<dbReference type="PIRSF" id="PIRSF037125">
    <property type="entry name" value="D-site_20S_pre-rRNA_nuclease"/>
    <property type="match status" value="1"/>
</dbReference>
<feature type="binding site" evidence="9">
    <location>
        <position position="241"/>
    </location>
    <ligand>
        <name>Zn(2+)</name>
        <dbReference type="ChEBI" id="CHEBI:29105"/>
    </ligand>
</feature>